<feature type="domain" description="RING-type" evidence="2">
    <location>
        <begin position="456"/>
        <end position="580"/>
    </location>
</feature>
<dbReference type="AlphaFoldDB" id="A0A4R0S2M7"/>
<dbReference type="Pfam" id="PF13920">
    <property type="entry name" value="zf-C3HC4_3"/>
    <property type="match status" value="1"/>
</dbReference>
<feature type="region of interest" description="Disordered" evidence="1">
    <location>
        <begin position="241"/>
        <end position="262"/>
    </location>
</feature>
<feature type="compositionally biased region" description="Pro residues" evidence="1">
    <location>
        <begin position="551"/>
        <end position="561"/>
    </location>
</feature>
<protein>
    <recommendedName>
        <fullName evidence="2">RING-type domain-containing protein</fullName>
    </recommendedName>
</protein>
<dbReference type="InterPro" id="IPR045194">
    <property type="entry name" value="MGRN1/RNF157-like"/>
</dbReference>
<dbReference type="SUPFAM" id="SSF57850">
    <property type="entry name" value="RING/U-box"/>
    <property type="match status" value="1"/>
</dbReference>
<dbReference type="EMBL" id="RWJN01000016">
    <property type="protein sequence ID" value="TCD70694.1"/>
    <property type="molecule type" value="Genomic_DNA"/>
</dbReference>
<feature type="region of interest" description="Disordered" evidence="1">
    <location>
        <begin position="318"/>
        <end position="337"/>
    </location>
</feature>
<organism evidence="3 4">
    <name type="scientific">Steccherinum ochraceum</name>
    <dbReference type="NCBI Taxonomy" id="92696"/>
    <lineage>
        <taxon>Eukaryota</taxon>
        <taxon>Fungi</taxon>
        <taxon>Dikarya</taxon>
        <taxon>Basidiomycota</taxon>
        <taxon>Agaricomycotina</taxon>
        <taxon>Agaricomycetes</taxon>
        <taxon>Polyporales</taxon>
        <taxon>Steccherinaceae</taxon>
        <taxon>Steccherinum</taxon>
    </lineage>
</organism>
<evidence type="ECO:0000259" key="2">
    <source>
        <dbReference type="SMART" id="SM00184"/>
    </source>
</evidence>
<feature type="region of interest" description="Disordered" evidence="1">
    <location>
        <begin position="418"/>
        <end position="455"/>
    </location>
</feature>
<feature type="compositionally biased region" description="Pro residues" evidence="1">
    <location>
        <begin position="431"/>
        <end position="444"/>
    </location>
</feature>
<evidence type="ECO:0000313" key="4">
    <source>
        <dbReference type="Proteomes" id="UP000292702"/>
    </source>
</evidence>
<proteinExistence type="predicted"/>
<comment type="caution">
    <text evidence="3">The sequence shown here is derived from an EMBL/GenBank/DDBJ whole genome shotgun (WGS) entry which is preliminary data.</text>
</comment>
<sequence length="658" mass="70848">MPSLDAWYRSRNRAWSLRQAPYVARVDSHTSRQAIAMSNDAEGAVVLNLGDLTGNTNNRGNNVNNNEPKKKQDTLFGPNIGIVTGGPDWTENPEKPKDELTADVVKGWIAKSKEGLPPQEVLHTETQMRSAAHSTTTLQALVNLKRPTLRLSPLEPATSDDLDNVESHHHHGLEFEYDCDAPKCGIKVHVVLSPSHHLSDKSSLSNKNTKLPVFEAITDGGFGNKLKLEEGAMLELGRFEHRPQAARETPSPVPGSSEKAGDHHLEKAISETSTPAEASTADIASTRPTKSGIFTGFHLRKREGHDRNVAGPALAVVDAETADSGEDKPKETKEDETDVGVKVMITLTALDADEKPLKVRNEQATYLHIVRFGRPPLAIEGEEPEEDTRPWVVKVVKREATIGLHTFHLHEIYGLSSNSNTSTHNTAPLPTSYPPTTPLTPLPSAPSGEDEPSSECLVCLSSPREVVLLPCRHLVACRECAVNMIEYGAGGQITHSDAPETVATPPLPVPSPPEEGAAPGEEDITTGNNADGHTGDENGPAPSGSEANAPQPQPIAVPTPNIPTTTRRKRKAKGWACPVCRQPYTSLLRITTTAPSKDMLDRYSADLTGHNATTGVINTNGMISVSTTNAPTNTPRFGFLRGWTGRNVPQQDAAAANV</sequence>
<dbReference type="PANTHER" id="PTHR22996">
    <property type="entry name" value="MAHOGUNIN"/>
    <property type="match status" value="1"/>
</dbReference>
<dbReference type="OrthoDB" id="1711136at2759"/>
<feature type="region of interest" description="Disordered" evidence="1">
    <location>
        <begin position="54"/>
        <end position="79"/>
    </location>
</feature>
<keyword evidence="4" id="KW-1185">Reference proteome</keyword>
<feature type="compositionally biased region" description="Low complexity" evidence="1">
    <location>
        <begin position="54"/>
        <end position="66"/>
    </location>
</feature>
<dbReference type="GO" id="GO:0016567">
    <property type="term" value="P:protein ubiquitination"/>
    <property type="evidence" value="ECO:0007669"/>
    <property type="project" value="TreeGrafter"/>
</dbReference>
<name>A0A4R0S2M7_9APHY</name>
<dbReference type="PANTHER" id="PTHR22996:SF0">
    <property type="entry name" value="RE60872P-RELATED"/>
    <property type="match status" value="1"/>
</dbReference>
<evidence type="ECO:0000256" key="1">
    <source>
        <dbReference type="SAM" id="MobiDB-lite"/>
    </source>
</evidence>
<accession>A0A4R0S2M7</accession>
<dbReference type="GO" id="GO:0061630">
    <property type="term" value="F:ubiquitin protein ligase activity"/>
    <property type="evidence" value="ECO:0007669"/>
    <property type="project" value="UniProtKB-EC"/>
</dbReference>
<dbReference type="GO" id="GO:0008270">
    <property type="term" value="F:zinc ion binding"/>
    <property type="evidence" value="ECO:0007669"/>
    <property type="project" value="UniProtKB-KW"/>
</dbReference>
<dbReference type="GO" id="GO:0005737">
    <property type="term" value="C:cytoplasm"/>
    <property type="evidence" value="ECO:0007669"/>
    <property type="project" value="TreeGrafter"/>
</dbReference>
<dbReference type="InterPro" id="IPR001841">
    <property type="entry name" value="Znf_RING"/>
</dbReference>
<dbReference type="STRING" id="92696.A0A4R0S2M7"/>
<gene>
    <name evidence="3" type="ORF">EIP91_002069</name>
</gene>
<dbReference type="InterPro" id="IPR013083">
    <property type="entry name" value="Znf_RING/FYVE/PHD"/>
</dbReference>
<feature type="compositionally biased region" description="Low complexity" evidence="1">
    <location>
        <begin position="418"/>
        <end position="430"/>
    </location>
</feature>
<dbReference type="Gene3D" id="3.30.40.10">
    <property type="entry name" value="Zinc/RING finger domain, C3HC4 (zinc finger)"/>
    <property type="match status" value="1"/>
</dbReference>
<dbReference type="Proteomes" id="UP000292702">
    <property type="component" value="Unassembled WGS sequence"/>
</dbReference>
<feature type="region of interest" description="Disordered" evidence="1">
    <location>
        <begin position="495"/>
        <end position="574"/>
    </location>
</feature>
<reference evidence="3 4" key="1">
    <citation type="submission" date="2018-11" db="EMBL/GenBank/DDBJ databases">
        <title>Genome assembly of Steccherinum ochraceum LE-BIN_3174, the white-rot fungus of the Steccherinaceae family (The Residual Polyporoid clade, Polyporales, Basidiomycota).</title>
        <authorList>
            <person name="Fedorova T.V."/>
            <person name="Glazunova O.A."/>
            <person name="Landesman E.O."/>
            <person name="Moiseenko K.V."/>
            <person name="Psurtseva N.V."/>
            <person name="Savinova O.S."/>
            <person name="Shakhova N.V."/>
            <person name="Tyazhelova T.V."/>
            <person name="Vasina D.V."/>
        </authorList>
    </citation>
    <scope>NUCLEOTIDE SEQUENCE [LARGE SCALE GENOMIC DNA]</scope>
    <source>
        <strain evidence="3 4">LE-BIN_3174</strain>
    </source>
</reference>
<evidence type="ECO:0000313" key="3">
    <source>
        <dbReference type="EMBL" id="TCD70694.1"/>
    </source>
</evidence>
<dbReference type="SMART" id="SM00184">
    <property type="entry name" value="RING"/>
    <property type="match status" value="1"/>
</dbReference>